<keyword evidence="2" id="KW-1185">Reference proteome</keyword>
<name>A0ABW2UQ88_9BACI</name>
<dbReference type="PANTHER" id="PTHR39179:SF2">
    <property type="entry name" value="ENDOSPORE COAT-ASSOCIATED PROTEIN YUTH"/>
    <property type="match status" value="1"/>
</dbReference>
<evidence type="ECO:0000313" key="2">
    <source>
        <dbReference type="Proteomes" id="UP001596620"/>
    </source>
</evidence>
<evidence type="ECO:0000313" key="1">
    <source>
        <dbReference type="EMBL" id="MFC7746082.1"/>
    </source>
</evidence>
<dbReference type="InterPro" id="IPR011009">
    <property type="entry name" value="Kinase-like_dom_sf"/>
</dbReference>
<dbReference type="PANTHER" id="PTHR39179">
    <property type="entry name" value="SPORE COAT PROTEIN I"/>
    <property type="match status" value="1"/>
</dbReference>
<dbReference type="Gene3D" id="3.90.1200.10">
    <property type="match status" value="1"/>
</dbReference>
<accession>A0ABW2UQ88</accession>
<evidence type="ECO:0008006" key="3">
    <source>
        <dbReference type="Google" id="ProtNLM"/>
    </source>
</evidence>
<reference evidence="2" key="1">
    <citation type="journal article" date="2019" name="Int. J. Syst. Evol. Microbiol.">
        <title>The Global Catalogue of Microorganisms (GCM) 10K type strain sequencing project: providing services to taxonomists for standard genome sequencing and annotation.</title>
        <authorList>
            <consortium name="The Broad Institute Genomics Platform"/>
            <consortium name="The Broad Institute Genome Sequencing Center for Infectious Disease"/>
            <person name="Wu L."/>
            <person name="Ma J."/>
        </authorList>
    </citation>
    <scope>NUCLEOTIDE SEQUENCE [LARGE SCALE GENOMIC DNA]</scope>
    <source>
        <strain evidence="2">JCM 30234</strain>
    </source>
</reference>
<gene>
    <name evidence="1" type="ORF">ACFQU8_02355</name>
</gene>
<dbReference type="SUPFAM" id="SSF56112">
    <property type="entry name" value="Protein kinase-like (PK-like)"/>
    <property type="match status" value="1"/>
</dbReference>
<organism evidence="1 2">
    <name type="scientific">Lentibacillus kimchii</name>
    <dbReference type="NCBI Taxonomy" id="1542911"/>
    <lineage>
        <taxon>Bacteria</taxon>
        <taxon>Bacillati</taxon>
        <taxon>Bacillota</taxon>
        <taxon>Bacilli</taxon>
        <taxon>Bacillales</taxon>
        <taxon>Bacillaceae</taxon>
        <taxon>Lentibacillus</taxon>
    </lineage>
</organism>
<dbReference type="RefSeq" id="WP_382357564.1">
    <property type="nucleotide sequence ID" value="NZ_JBHTGR010000004.1"/>
</dbReference>
<dbReference type="EMBL" id="JBHTGR010000004">
    <property type="protein sequence ID" value="MFC7746082.1"/>
    <property type="molecule type" value="Genomic_DNA"/>
</dbReference>
<sequence length="323" mass="38181">METFLETYYSIQAGDRTVWDGTEVFQDANYTYFIIYADQTEAIHMEQAALAYYYYENDYRNVAVPVPTLDGKWFSVYDDTPCMVWRANHRPVLPKGPHGERLAVFHMTGAAYPYEPETIFNYGQWKELWIEKLTAFENKINWEAHNHPNDYYRLLMDSMPYLIGLSENAIQYMQETESEQRFHDTDQATVVFGRYKNQLESSLVWGTEFAVDHPARDLAEYIRYQLLYAEDPLRDISLFLNDYQRIRPLSIFSWRVLLARLLYPVHFFDVIGRGFSADQYEGVHAELAELLQKQPMYEERLGFFFENAGINPEALQIPVLHWL</sequence>
<proteinExistence type="predicted"/>
<protein>
    <recommendedName>
        <fullName evidence="3">Spore coat protein YutH</fullName>
    </recommendedName>
</protein>
<dbReference type="Proteomes" id="UP001596620">
    <property type="component" value="Unassembled WGS sequence"/>
</dbReference>
<comment type="caution">
    <text evidence="1">The sequence shown here is derived from an EMBL/GenBank/DDBJ whole genome shotgun (WGS) entry which is preliminary data.</text>
</comment>
<dbReference type="InterPro" id="IPR047175">
    <property type="entry name" value="CotS-like"/>
</dbReference>